<feature type="region of interest" description="Disordered" evidence="12">
    <location>
        <begin position="9"/>
        <end position="36"/>
    </location>
</feature>
<evidence type="ECO:0000313" key="15">
    <source>
        <dbReference type="Proteomes" id="UP001174136"/>
    </source>
</evidence>
<reference evidence="14" key="1">
    <citation type="journal article" date="2023" name="Front. Mar. Sci.">
        <title>A new Merluccius polli reference genome to investigate the effects of global change in West African waters.</title>
        <authorList>
            <person name="Mateo J.L."/>
            <person name="Blanco-Fernandez C."/>
            <person name="Garcia-Vazquez E."/>
            <person name="Machado-Schiaffino G."/>
        </authorList>
    </citation>
    <scope>NUCLEOTIDE SEQUENCE</scope>
    <source>
        <strain evidence="14">C29</strain>
        <tissue evidence="14">Fin</tissue>
    </source>
</reference>
<accession>A0AA47MZR2</accession>
<dbReference type="GO" id="GO:0045087">
    <property type="term" value="P:innate immune response"/>
    <property type="evidence" value="ECO:0007669"/>
    <property type="project" value="UniProtKB-KW"/>
</dbReference>
<name>A0AA47MZR2_MERPO</name>
<dbReference type="Proteomes" id="UP001174136">
    <property type="component" value="Unassembled WGS sequence"/>
</dbReference>
<dbReference type="PANTHER" id="PTHR13113">
    <property type="entry name" value="ECSIT EVOLUTIONARILY CONSERVED SIGNALING INTERMEDIATE IN TOLL PATHWAYS"/>
    <property type="match status" value="1"/>
</dbReference>
<keyword evidence="15" id="KW-1185">Reference proteome</keyword>
<dbReference type="PANTHER" id="PTHR13113:SF1">
    <property type="entry name" value="EVOLUTIONARILY CONSERVED SIGNALING INTERMEDIATE IN TOLL PATHWAY, MITOCHONDRIAL"/>
    <property type="match status" value="1"/>
</dbReference>
<dbReference type="InterPro" id="IPR010418">
    <property type="entry name" value="ECSIT"/>
</dbReference>
<dbReference type="Gene3D" id="1.25.40.10">
    <property type="entry name" value="Tetratricopeptide repeat domain"/>
    <property type="match status" value="1"/>
</dbReference>
<comment type="subcellular location">
    <subcellularLocation>
        <location evidence="3">Cytoplasm</location>
    </subcellularLocation>
    <subcellularLocation>
        <location evidence="2">Mitochondrion</location>
    </subcellularLocation>
    <subcellularLocation>
        <location evidence="1">Nucleus</location>
    </subcellularLocation>
</comment>
<dbReference type="InterPro" id="IPR011990">
    <property type="entry name" value="TPR-like_helical_dom_sf"/>
</dbReference>
<evidence type="ECO:0000256" key="9">
    <source>
        <dbReference type="ARBA" id="ARBA00022946"/>
    </source>
</evidence>
<comment type="caution">
    <text evidence="14">The sequence shown here is derived from an EMBL/GenBank/DDBJ whole genome shotgun (WGS) entry which is preliminary data.</text>
</comment>
<dbReference type="SMART" id="SM01284">
    <property type="entry name" value="ECSIT_Cterm"/>
    <property type="match status" value="1"/>
</dbReference>
<evidence type="ECO:0000256" key="8">
    <source>
        <dbReference type="ARBA" id="ARBA00022859"/>
    </source>
</evidence>
<dbReference type="Pfam" id="PF14784">
    <property type="entry name" value="ECSIT_C"/>
    <property type="match status" value="1"/>
</dbReference>
<keyword evidence="9" id="KW-0809">Transit peptide</keyword>
<feature type="region of interest" description="Disordered" evidence="12">
    <location>
        <begin position="367"/>
        <end position="439"/>
    </location>
</feature>
<dbReference type="InterPro" id="IPR046448">
    <property type="entry name" value="ECSIT_N"/>
</dbReference>
<organism evidence="14 15">
    <name type="scientific">Merluccius polli</name>
    <name type="common">Benguela hake</name>
    <name type="synonym">Merluccius cadenati</name>
    <dbReference type="NCBI Taxonomy" id="89951"/>
    <lineage>
        <taxon>Eukaryota</taxon>
        <taxon>Metazoa</taxon>
        <taxon>Chordata</taxon>
        <taxon>Craniata</taxon>
        <taxon>Vertebrata</taxon>
        <taxon>Euteleostomi</taxon>
        <taxon>Actinopterygii</taxon>
        <taxon>Neopterygii</taxon>
        <taxon>Teleostei</taxon>
        <taxon>Neoteleostei</taxon>
        <taxon>Acanthomorphata</taxon>
        <taxon>Zeiogadaria</taxon>
        <taxon>Gadariae</taxon>
        <taxon>Gadiformes</taxon>
        <taxon>Gadoidei</taxon>
        <taxon>Merlucciidae</taxon>
        <taxon>Merluccius</taxon>
    </lineage>
</organism>
<evidence type="ECO:0000313" key="14">
    <source>
        <dbReference type="EMBL" id="KAK0149051.1"/>
    </source>
</evidence>
<protein>
    <recommendedName>
        <fullName evidence="5">Evolutionarily conserved signaling intermediate in Toll pathway, mitochondrial</fullName>
    </recommendedName>
</protein>
<comment type="similarity">
    <text evidence="4">Belongs to the ECSIT family.</text>
</comment>
<evidence type="ECO:0000256" key="5">
    <source>
        <dbReference type="ARBA" id="ARBA00019998"/>
    </source>
</evidence>
<dbReference type="InterPro" id="IPR029342">
    <property type="entry name" value="ECIST_C"/>
</dbReference>
<dbReference type="AlphaFoldDB" id="A0AA47MZR2"/>
<feature type="compositionally biased region" description="Low complexity" evidence="12">
    <location>
        <begin position="373"/>
        <end position="384"/>
    </location>
</feature>
<proteinExistence type="inferred from homology"/>
<dbReference type="GO" id="GO:0005739">
    <property type="term" value="C:mitochondrion"/>
    <property type="evidence" value="ECO:0007669"/>
    <property type="project" value="UniProtKB-SubCell"/>
</dbReference>
<evidence type="ECO:0000256" key="7">
    <source>
        <dbReference type="ARBA" id="ARBA00022588"/>
    </source>
</evidence>
<dbReference type="Pfam" id="PF06239">
    <property type="entry name" value="ECSIT_N"/>
    <property type="match status" value="1"/>
</dbReference>
<evidence type="ECO:0000256" key="12">
    <source>
        <dbReference type="SAM" id="MobiDB-lite"/>
    </source>
</evidence>
<sequence>MVHQVLRRFHGSAARPESRPPPPPPPGDLRERKPDRWVVARGDDPFERAARRDAKTKAAFASAVDAFAEGDKRRRGHVEFIYAALRRMAEFGVERDLAVYNRLLDVFPKEAFVPRNYVQRMFNHYPRQQECAVQILEQMETHGLLPNVETKVLLVQTFGEKSHPLRKYQRMMYWFPKFKHVNPFPVPRQLPQDPVDLARLSLARIANDLDAKVTVYQMPYTDVTETGEEISFPHIVGSQSPDQRELLARHDPSRPVFVEGPFPLWLRTTCVYYYVLRADPLPPGEKVEEPYDPERSLYYPLQLSLDLDRDMGDLGDDFSVDDVDEGPVFAMCMTGRGDQATLNQWISGLQETNAVLGRVPTLFRLDAGPRELQGGPAAAAAQGEPPHPHPEAEPWVPGGGEEEPAGPPRQEADVTLEEEPPPPPPQSSERPPGRRVNNG</sequence>
<evidence type="ECO:0000256" key="1">
    <source>
        <dbReference type="ARBA" id="ARBA00004123"/>
    </source>
</evidence>
<dbReference type="GO" id="GO:0005634">
    <property type="term" value="C:nucleus"/>
    <property type="evidence" value="ECO:0007669"/>
    <property type="project" value="UniProtKB-SubCell"/>
</dbReference>
<keyword evidence="6" id="KW-0963">Cytoplasm</keyword>
<keyword evidence="11" id="KW-0539">Nucleus</keyword>
<evidence type="ECO:0000256" key="6">
    <source>
        <dbReference type="ARBA" id="ARBA00022490"/>
    </source>
</evidence>
<evidence type="ECO:0000256" key="2">
    <source>
        <dbReference type="ARBA" id="ARBA00004173"/>
    </source>
</evidence>
<keyword evidence="8" id="KW-0391">Immunity</keyword>
<dbReference type="EMBL" id="JAOPHQ010001902">
    <property type="protein sequence ID" value="KAK0149051.1"/>
    <property type="molecule type" value="Genomic_DNA"/>
</dbReference>
<evidence type="ECO:0000256" key="4">
    <source>
        <dbReference type="ARBA" id="ARBA00007674"/>
    </source>
</evidence>
<keyword evidence="10" id="KW-0496">Mitochondrion</keyword>
<evidence type="ECO:0000256" key="11">
    <source>
        <dbReference type="ARBA" id="ARBA00023242"/>
    </source>
</evidence>
<keyword evidence="7" id="KW-0399">Innate immunity</keyword>
<dbReference type="GO" id="GO:0007178">
    <property type="term" value="P:cell surface receptor protein serine/threonine kinase signaling pathway"/>
    <property type="evidence" value="ECO:0007669"/>
    <property type="project" value="TreeGrafter"/>
</dbReference>
<gene>
    <name evidence="14" type="primary">ecsit_0</name>
    <name evidence="14" type="ORF">N1851_010490</name>
</gene>
<evidence type="ECO:0000256" key="3">
    <source>
        <dbReference type="ARBA" id="ARBA00004496"/>
    </source>
</evidence>
<evidence type="ECO:0000259" key="13">
    <source>
        <dbReference type="SMART" id="SM01284"/>
    </source>
</evidence>
<feature type="domain" description="ECSIT C-terminal" evidence="13">
    <location>
        <begin position="240"/>
        <end position="366"/>
    </location>
</feature>
<evidence type="ECO:0000256" key="10">
    <source>
        <dbReference type="ARBA" id="ARBA00023128"/>
    </source>
</evidence>